<dbReference type="EMBL" id="PTIZ01000009">
    <property type="protein sequence ID" value="PPK74364.1"/>
    <property type="molecule type" value="Genomic_DNA"/>
</dbReference>
<proteinExistence type="inferred from homology"/>
<evidence type="ECO:0000256" key="5">
    <source>
        <dbReference type="ARBA" id="ARBA00022692"/>
    </source>
</evidence>
<keyword evidence="6" id="KW-0862">Zinc</keyword>
<dbReference type="InterPro" id="IPR058533">
    <property type="entry name" value="Cation_efflux_TM"/>
</dbReference>
<evidence type="ECO:0000256" key="3">
    <source>
        <dbReference type="ARBA" id="ARBA00022448"/>
    </source>
</evidence>
<evidence type="ECO:0000256" key="7">
    <source>
        <dbReference type="ARBA" id="ARBA00022989"/>
    </source>
</evidence>
<name>A0A2S6HA41_9GAMM</name>
<evidence type="ECO:0000256" key="1">
    <source>
        <dbReference type="ARBA" id="ARBA00004141"/>
    </source>
</evidence>
<keyword evidence="5 9" id="KW-0812">Transmembrane</keyword>
<feature type="transmembrane region" description="Helical" evidence="9">
    <location>
        <begin position="119"/>
        <end position="141"/>
    </location>
</feature>
<dbReference type="AlphaFoldDB" id="A0A2S6HA41"/>
<dbReference type="Pfam" id="PF01545">
    <property type="entry name" value="Cation_efflux"/>
    <property type="match status" value="1"/>
</dbReference>
<keyword evidence="7 9" id="KW-1133">Transmembrane helix</keyword>
<comment type="subcellular location">
    <subcellularLocation>
        <location evidence="1">Membrane</location>
        <topology evidence="1">Multi-pass membrane protein</topology>
    </subcellularLocation>
</comment>
<dbReference type="InterPro" id="IPR002524">
    <property type="entry name" value="Cation_efflux"/>
</dbReference>
<gene>
    <name evidence="12" type="ORF">B0F87_1096</name>
</gene>
<evidence type="ECO:0000256" key="9">
    <source>
        <dbReference type="SAM" id="Phobius"/>
    </source>
</evidence>
<sequence length="381" mass="42221">MAEISDAAKRDKLKARASYVGAAINVLQTLIKIGFGILGQSAALIADGIHSLSDLLSDLLVIIAVRLGSREADHDHPYGHRRFETIATVILGGSLIAIGGVIIWSVMERMAGPEHLPVPNVLSLGVATLSILINEWLYQYTKRIAKKTRSKLLLANAWHQRSDAISSLVVLFGIGAVMMGYPLADGVAAVVVALMVAKIGLNLVFQSIKELVDTSLPPALVAEIRTAIHAIDGVEGIHLLRTRQMGEDALIDAHIVVDPRITVSEGHMIGDIVRDDLIRRFDDVMDVLVHVDPEDDESLQEQSRSLSRGDVQRLLDRYLVDFKRVIEDFRIHYLDGQIEVEVILPFAISEQPQQLEKIRKQCKLMRVEVKKIDNVFVFFKD</sequence>
<dbReference type="Gene3D" id="3.30.70.1350">
    <property type="entry name" value="Cation efflux protein, cytoplasmic domain"/>
    <property type="match status" value="1"/>
</dbReference>
<keyword evidence="6" id="KW-0406">Ion transport</keyword>
<evidence type="ECO:0000259" key="10">
    <source>
        <dbReference type="Pfam" id="PF01545"/>
    </source>
</evidence>
<dbReference type="Gene3D" id="1.20.1510.10">
    <property type="entry name" value="Cation efflux protein transmembrane domain"/>
    <property type="match status" value="1"/>
</dbReference>
<dbReference type="FunFam" id="1.20.1510.10:FF:000006">
    <property type="entry name" value="Divalent cation efflux transporter"/>
    <property type="match status" value="1"/>
</dbReference>
<dbReference type="GO" id="GO:0016020">
    <property type="term" value="C:membrane"/>
    <property type="evidence" value="ECO:0007669"/>
    <property type="project" value="UniProtKB-SubCell"/>
</dbReference>
<comment type="similarity">
    <text evidence="2">Belongs to the cation diffusion facilitator (CDF) transporter (TC 2.A.4) family. FieF subfamily.</text>
</comment>
<evidence type="ECO:0000256" key="2">
    <source>
        <dbReference type="ARBA" id="ARBA00010212"/>
    </source>
</evidence>
<dbReference type="Proteomes" id="UP000240010">
    <property type="component" value="Unassembled WGS sequence"/>
</dbReference>
<dbReference type="NCBIfam" id="TIGR01297">
    <property type="entry name" value="CDF"/>
    <property type="match status" value="1"/>
</dbReference>
<keyword evidence="4" id="KW-0408">Iron</keyword>
<evidence type="ECO:0000256" key="8">
    <source>
        <dbReference type="ARBA" id="ARBA00023136"/>
    </source>
</evidence>
<keyword evidence="3" id="KW-0813">Transport</keyword>
<accession>A0A2S6HA41</accession>
<dbReference type="Pfam" id="PF16916">
    <property type="entry name" value="ZT_dimer"/>
    <property type="match status" value="1"/>
</dbReference>
<dbReference type="PANTHER" id="PTHR43840:SF15">
    <property type="entry name" value="MITOCHONDRIAL METAL TRANSPORTER 1-RELATED"/>
    <property type="match status" value="1"/>
</dbReference>
<dbReference type="PANTHER" id="PTHR43840">
    <property type="entry name" value="MITOCHONDRIAL METAL TRANSPORTER 1-RELATED"/>
    <property type="match status" value="1"/>
</dbReference>
<dbReference type="RefSeq" id="WP_104429736.1">
    <property type="nucleotide sequence ID" value="NZ_PTIZ01000009.1"/>
</dbReference>
<feature type="domain" description="Cation efflux protein transmembrane" evidence="10">
    <location>
        <begin position="19"/>
        <end position="212"/>
    </location>
</feature>
<keyword evidence="8 9" id="KW-0472">Membrane</keyword>
<keyword evidence="6" id="KW-0864">Zinc transport</keyword>
<organism evidence="12 13">
    <name type="scientific">Methylobacter tundripaludum</name>
    <dbReference type="NCBI Taxonomy" id="173365"/>
    <lineage>
        <taxon>Bacteria</taxon>
        <taxon>Pseudomonadati</taxon>
        <taxon>Pseudomonadota</taxon>
        <taxon>Gammaproteobacteria</taxon>
        <taxon>Methylococcales</taxon>
        <taxon>Methylococcaceae</taxon>
        <taxon>Methylobacter</taxon>
    </lineage>
</organism>
<feature type="transmembrane region" description="Helical" evidence="9">
    <location>
        <begin position="187"/>
        <end position="205"/>
    </location>
</feature>
<dbReference type="InterPro" id="IPR027470">
    <property type="entry name" value="Cation_efflux_CTD"/>
</dbReference>
<dbReference type="GO" id="GO:0006829">
    <property type="term" value="P:zinc ion transport"/>
    <property type="evidence" value="ECO:0007669"/>
    <property type="project" value="UniProtKB-KW"/>
</dbReference>
<evidence type="ECO:0000313" key="12">
    <source>
        <dbReference type="EMBL" id="PPK74364.1"/>
    </source>
</evidence>
<dbReference type="SUPFAM" id="SSF160240">
    <property type="entry name" value="Cation efflux protein cytoplasmic domain-like"/>
    <property type="match status" value="1"/>
</dbReference>
<evidence type="ECO:0000256" key="6">
    <source>
        <dbReference type="ARBA" id="ARBA00022906"/>
    </source>
</evidence>
<dbReference type="InterPro" id="IPR036837">
    <property type="entry name" value="Cation_efflux_CTD_sf"/>
</dbReference>
<dbReference type="GO" id="GO:0006826">
    <property type="term" value="P:iron ion transport"/>
    <property type="evidence" value="ECO:0007669"/>
    <property type="project" value="UniProtKB-KW"/>
</dbReference>
<feature type="domain" description="Cation efflux protein cytoplasmic" evidence="11">
    <location>
        <begin position="217"/>
        <end position="294"/>
    </location>
</feature>
<comment type="caution">
    <text evidence="12">The sequence shown here is derived from an EMBL/GenBank/DDBJ whole genome shotgun (WGS) entry which is preliminary data.</text>
</comment>
<protein>
    <submittedName>
        <fullName evidence="12">Cation diffusion facilitator family transporter</fullName>
    </submittedName>
</protein>
<evidence type="ECO:0000259" key="11">
    <source>
        <dbReference type="Pfam" id="PF16916"/>
    </source>
</evidence>
<evidence type="ECO:0000313" key="13">
    <source>
        <dbReference type="Proteomes" id="UP000240010"/>
    </source>
</evidence>
<dbReference type="GO" id="GO:0008324">
    <property type="term" value="F:monoatomic cation transmembrane transporter activity"/>
    <property type="evidence" value="ECO:0007669"/>
    <property type="project" value="InterPro"/>
</dbReference>
<feature type="transmembrane region" description="Helical" evidence="9">
    <location>
        <begin position="86"/>
        <end position="107"/>
    </location>
</feature>
<keyword evidence="4" id="KW-0410">Iron transport</keyword>
<dbReference type="InterPro" id="IPR050291">
    <property type="entry name" value="CDF_Transporter"/>
</dbReference>
<dbReference type="InterPro" id="IPR027469">
    <property type="entry name" value="Cation_efflux_TMD_sf"/>
</dbReference>
<dbReference type="SUPFAM" id="SSF161111">
    <property type="entry name" value="Cation efflux protein transmembrane domain-like"/>
    <property type="match status" value="1"/>
</dbReference>
<reference evidence="12 13" key="1">
    <citation type="submission" date="2018-02" db="EMBL/GenBank/DDBJ databases">
        <title>Subsurface microbial communities from deep shales in Ohio and West Virginia, USA.</title>
        <authorList>
            <person name="Wrighton K."/>
        </authorList>
    </citation>
    <scope>NUCLEOTIDE SEQUENCE [LARGE SCALE GENOMIC DNA]</scope>
    <source>
        <strain evidence="12 13">OWC-DMM</strain>
    </source>
</reference>
<feature type="transmembrane region" description="Helical" evidence="9">
    <location>
        <begin position="162"/>
        <end position="181"/>
    </location>
</feature>
<evidence type="ECO:0000256" key="4">
    <source>
        <dbReference type="ARBA" id="ARBA00022496"/>
    </source>
</evidence>